<feature type="compositionally biased region" description="Low complexity" evidence="1">
    <location>
        <begin position="436"/>
        <end position="450"/>
    </location>
</feature>
<dbReference type="Proteomes" id="UP000214365">
    <property type="component" value="Unassembled WGS sequence"/>
</dbReference>
<organism evidence="3 4">
    <name type="scientific">Talaromyces atroroseus</name>
    <dbReference type="NCBI Taxonomy" id="1441469"/>
    <lineage>
        <taxon>Eukaryota</taxon>
        <taxon>Fungi</taxon>
        <taxon>Dikarya</taxon>
        <taxon>Ascomycota</taxon>
        <taxon>Pezizomycotina</taxon>
        <taxon>Eurotiomycetes</taxon>
        <taxon>Eurotiomycetidae</taxon>
        <taxon>Eurotiales</taxon>
        <taxon>Trichocomaceae</taxon>
        <taxon>Talaromyces</taxon>
        <taxon>Talaromyces sect. Trachyspermi</taxon>
    </lineage>
</organism>
<name>A0A225ANE9_TALAT</name>
<sequence length="467" mass="52793">MNGYKTRSPHEHSNHHSSEPTSMTTCYENTANSEIPYNHSSGSYNVLQPFNSYPPSYFEPQASMTLQPPEMNPIPPLRHDQQHHFNQYSLRHPGYMGPSGYPPPEAPRFTTSTNGGGFTESEVESQDSINETTMLSEPISPPLDGFPHVEEFNKLMESYVNDLSVKKQDKALINARRARNIRKVLTDPKDTAVGSAQFRFWVKKMFKLEPADSRLPMARKWICHEGKPVAIREKLFKILTRAHQQCQHGGRDKTSSQVRQIYSWVPKELISRFVKICPTCQVRRGGAHLSPPDSRRNSPPMELSRAQQQQQQQSPLAYMRVQPTSPISIYDEYRRNSSSSYVYSDRSRESATWAYPSPGSRNGEMTYNAASASHPHAQPHHHHHQHHQHQHRQHHADSGGSSSSNGRHLSSSSTSSSHTMKRSNMHVDASLPPSPASEQSSPSQTLSQSQYGYMPGAHANSRYRSGY</sequence>
<feature type="domain" description="Integrase zinc-binding" evidence="2">
    <location>
        <begin position="236"/>
        <end position="284"/>
    </location>
</feature>
<dbReference type="RefSeq" id="XP_020118939.1">
    <property type="nucleotide sequence ID" value="XM_020268130.1"/>
</dbReference>
<feature type="region of interest" description="Disordered" evidence="1">
    <location>
        <begin position="284"/>
        <end position="320"/>
    </location>
</feature>
<feature type="region of interest" description="Disordered" evidence="1">
    <location>
        <begin position="1"/>
        <end position="25"/>
    </location>
</feature>
<dbReference type="AlphaFoldDB" id="A0A225ANE9"/>
<accession>A0A225ANE9</accession>
<dbReference type="OrthoDB" id="2499658at2759"/>
<feature type="compositionally biased region" description="Basic and acidic residues" evidence="1">
    <location>
        <begin position="8"/>
        <end position="18"/>
    </location>
</feature>
<reference evidence="3 4" key="1">
    <citation type="submission" date="2015-06" db="EMBL/GenBank/DDBJ databases">
        <title>Talaromyces atroroseus IBT 11181 draft genome.</title>
        <authorList>
            <person name="Rasmussen K.B."/>
            <person name="Rasmussen S."/>
            <person name="Petersen B."/>
            <person name="Sicheritz-Ponten T."/>
            <person name="Mortensen U.H."/>
            <person name="Thrane U."/>
        </authorList>
    </citation>
    <scope>NUCLEOTIDE SEQUENCE [LARGE SCALE GENOMIC DNA]</scope>
    <source>
        <strain evidence="3 4">IBT 11181</strain>
    </source>
</reference>
<proteinExistence type="predicted"/>
<dbReference type="Pfam" id="PF17921">
    <property type="entry name" value="Integrase_H2C2"/>
    <property type="match status" value="1"/>
</dbReference>
<feature type="compositionally biased region" description="Low complexity" evidence="1">
    <location>
        <begin position="398"/>
        <end position="417"/>
    </location>
</feature>
<keyword evidence="4" id="KW-1185">Reference proteome</keyword>
<dbReference type="InterPro" id="IPR041588">
    <property type="entry name" value="Integrase_H2C2"/>
</dbReference>
<evidence type="ECO:0000313" key="4">
    <source>
        <dbReference type="Proteomes" id="UP000214365"/>
    </source>
</evidence>
<protein>
    <recommendedName>
        <fullName evidence="2">Integrase zinc-binding domain-containing protein</fullName>
    </recommendedName>
</protein>
<gene>
    <name evidence="3" type="ORF">UA08_05818</name>
</gene>
<dbReference type="EMBL" id="LFMY01000008">
    <property type="protein sequence ID" value="OKL58818.1"/>
    <property type="molecule type" value="Genomic_DNA"/>
</dbReference>
<evidence type="ECO:0000259" key="2">
    <source>
        <dbReference type="Pfam" id="PF17921"/>
    </source>
</evidence>
<feature type="region of interest" description="Disordered" evidence="1">
    <location>
        <begin position="340"/>
        <end position="467"/>
    </location>
</feature>
<feature type="compositionally biased region" description="Basic residues" evidence="1">
    <location>
        <begin position="377"/>
        <end position="394"/>
    </location>
</feature>
<evidence type="ECO:0000256" key="1">
    <source>
        <dbReference type="SAM" id="MobiDB-lite"/>
    </source>
</evidence>
<evidence type="ECO:0000313" key="3">
    <source>
        <dbReference type="EMBL" id="OKL58818.1"/>
    </source>
</evidence>
<dbReference type="STRING" id="1441469.A0A225ANE9"/>
<comment type="caution">
    <text evidence="3">The sequence shown here is derived from an EMBL/GenBank/DDBJ whole genome shotgun (WGS) entry which is preliminary data.</text>
</comment>
<dbReference type="GeneID" id="31005574"/>